<dbReference type="SUPFAM" id="SSF52833">
    <property type="entry name" value="Thioredoxin-like"/>
    <property type="match status" value="1"/>
</dbReference>
<name>A0A6B2NK89_9RHOB</name>
<proteinExistence type="predicted"/>
<dbReference type="InterPro" id="IPR000866">
    <property type="entry name" value="AhpC/TSA"/>
</dbReference>
<organism evidence="2">
    <name type="scientific">Ruegeria sp. PrR005</name>
    <dbReference type="NCBI Taxonomy" id="2706882"/>
    <lineage>
        <taxon>Bacteria</taxon>
        <taxon>Pseudomonadati</taxon>
        <taxon>Pseudomonadota</taxon>
        <taxon>Alphaproteobacteria</taxon>
        <taxon>Rhodobacterales</taxon>
        <taxon>Roseobacteraceae</taxon>
        <taxon>Ruegeria</taxon>
    </lineage>
</organism>
<dbReference type="Pfam" id="PF00578">
    <property type="entry name" value="AhpC-TSA"/>
    <property type="match status" value="1"/>
</dbReference>
<accession>A0A6B2NK89</accession>
<dbReference type="EMBL" id="JAAGOX010000010">
    <property type="protein sequence ID" value="NDW44532.1"/>
    <property type="molecule type" value="Genomic_DNA"/>
</dbReference>
<dbReference type="PANTHER" id="PTHR42852:SF13">
    <property type="entry name" value="PROTEIN DIPZ"/>
    <property type="match status" value="1"/>
</dbReference>
<dbReference type="AlphaFoldDB" id="A0A6B2NK89"/>
<dbReference type="RefSeq" id="WP_164128515.1">
    <property type="nucleotide sequence ID" value="NZ_JAAGOX010000010.1"/>
</dbReference>
<feature type="domain" description="Alkyl hydroperoxide reductase subunit C/ Thiol specific antioxidant" evidence="1">
    <location>
        <begin position="2"/>
        <end position="129"/>
    </location>
</feature>
<reference evidence="2" key="1">
    <citation type="submission" date="2020-02" db="EMBL/GenBank/DDBJ databases">
        <title>Delineation of the pyrene-degrading pathway in Roseobacter clade bacteria by genomic analysis.</title>
        <authorList>
            <person name="Zhou H."/>
            <person name="Wang H."/>
        </authorList>
    </citation>
    <scope>NUCLEOTIDE SEQUENCE</scope>
    <source>
        <strain evidence="2">PrR005</strain>
    </source>
</reference>
<sequence length="174" mass="18736">MQAPELRVTQWFNTKENLKLLDFRGKVVLIEAFQMLCPGCVVHGIPLAQAVQRHFSSDQVMVIGLHTVFEHHEAMTPVSLKAFLHEYRITFPVAVDKQGTGPLPDTMAAFGMRGTPSLVLLNQNGEIAAHHFGQVSELQVGAEIGCLLGGMAAATAAERRATHSGGCTDNGCTA</sequence>
<evidence type="ECO:0000259" key="1">
    <source>
        <dbReference type="Pfam" id="PF00578"/>
    </source>
</evidence>
<dbReference type="PANTHER" id="PTHR42852">
    <property type="entry name" value="THIOL:DISULFIDE INTERCHANGE PROTEIN DSBE"/>
    <property type="match status" value="1"/>
</dbReference>
<comment type="caution">
    <text evidence="2">The sequence shown here is derived from an EMBL/GenBank/DDBJ whole genome shotgun (WGS) entry which is preliminary data.</text>
</comment>
<evidence type="ECO:0000313" key="2">
    <source>
        <dbReference type="EMBL" id="NDW44532.1"/>
    </source>
</evidence>
<dbReference type="InterPro" id="IPR050553">
    <property type="entry name" value="Thioredoxin_ResA/DsbE_sf"/>
</dbReference>
<dbReference type="GO" id="GO:0016209">
    <property type="term" value="F:antioxidant activity"/>
    <property type="evidence" value="ECO:0007669"/>
    <property type="project" value="InterPro"/>
</dbReference>
<protein>
    <submittedName>
        <fullName evidence="2">Redoxin domain-containing protein</fullName>
    </submittedName>
</protein>
<gene>
    <name evidence="2" type="ORF">G0P99_06145</name>
</gene>
<dbReference type="Gene3D" id="3.40.30.10">
    <property type="entry name" value="Glutaredoxin"/>
    <property type="match status" value="1"/>
</dbReference>
<dbReference type="InterPro" id="IPR036249">
    <property type="entry name" value="Thioredoxin-like_sf"/>
</dbReference>
<dbReference type="GO" id="GO:0016491">
    <property type="term" value="F:oxidoreductase activity"/>
    <property type="evidence" value="ECO:0007669"/>
    <property type="project" value="InterPro"/>
</dbReference>